<organism evidence="1 2">
    <name type="scientific">Dryococelus australis</name>
    <dbReference type="NCBI Taxonomy" id="614101"/>
    <lineage>
        <taxon>Eukaryota</taxon>
        <taxon>Metazoa</taxon>
        <taxon>Ecdysozoa</taxon>
        <taxon>Arthropoda</taxon>
        <taxon>Hexapoda</taxon>
        <taxon>Insecta</taxon>
        <taxon>Pterygota</taxon>
        <taxon>Neoptera</taxon>
        <taxon>Polyneoptera</taxon>
        <taxon>Phasmatodea</taxon>
        <taxon>Verophasmatodea</taxon>
        <taxon>Anareolatae</taxon>
        <taxon>Phasmatidae</taxon>
        <taxon>Eurycanthinae</taxon>
        <taxon>Dryococelus</taxon>
    </lineage>
</organism>
<reference evidence="1 2" key="1">
    <citation type="submission" date="2023-02" db="EMBL/GenBank/DDBJ databases">
        <title>LHISI_Scaffold_Assembly.</title>
        <authorList>
            <person name="Stuart O.P."/>
            <person name="Cleave R."/>
            <person name="Magrath M.J.L."/>
            <person name="Mikheyev A.S."/>
        </authorList>
    </citation>
    <scope>NUCLEOTIDE SEQUENCE [LARGE SCALE GENOMIC DNA]</scope>
    <source>
        <strain evidence="1">Daus_M_001</strain>
        <tissue evidence="1">Leg muscle</tissue>
    </source>
</reference>
<dbReference type="EMBL" id="JARBHB010000015">
    <property type="protein sequence ID" value="KAJ8867942.1"/>
    <property type="molecule type" value="Genomic_DNA"/>
</dbReference>
<accession>A0ABQ9G8Z0</accession>
<keyword evidence="2" id="KW-1185">Reference proteome</keyword>
<dbReference type="Proteomes" id="UP001159363">
    <property type="component" value="Chromosome 14"/>
</dbReference>
<evidence type="ECO:0000313" key="1">
    <source>
        <dbReference type="EMBL" id="KAJ8867942.1"/>
    </source>
</evidence>
<comment type="caution">
    <text evidence="1">The sequence shown here is derived from an EMBL/GenBank/DDBJ whole genome shotgun (WGS) entry which is preliminary data.</text>
</comment>
<proteinExistence type="predicted"/>
<protein>
    <submittedName>
        <fullName evidence="1">Uncharacterized protein</fullName>
    </submittedName>
</protein>
<name>A0ABQ9G8Z0_9NEOP</name>
<gene>
    <name evidence="1" type="ORF">PR048_031751</name>
</gene>
<sequence>MFTRVFSTFDIGSRSSTSDICSMCHKLKHLIKTTHDPGKKTEYMTEKRVHNLRAALHFTSNLVFTANALLGYHLALNLLSTSGKRAPEVSSALIQHLQQMHLQRCKQVVLPQLPLKHNITAVKQKDVNNLPEILYGKEWRGDNRLKLY</sequence>
<evidence type="ECO:0000313" key="2">
    <source>
        <dbReference type="Proteomes" id="UP001159363"/>
    </source>
</evidence>